<dbReference type="EMBL" id="BK059132">
    <property type="protein sequence ID" value="DAE33258.1"/>
    <property type="molecule type" value="Genomic_DNA"/>
</dbReference>
<reference evidence="1" key="1">
    <citation type="journal article" date="2021" name="Proc. Natl. Acad. Sci. U.S.A.">
        <title>A Catalog of Tens of Thousands of Viruses from Human Metagenomes Reveals Hidden Associations with Chronic Diseases.</title>
        <authorList>
            <person name="Tisza M.J."/>
            <person name="Buck C.B."/>
        </authorList>
    </citation>
    <scope>NUCLEOTIDE SEQUENCE</scope>
    <source>
        <strain evidence="1">Ctrcb4</strain>
    </source>
</reference>
<protein>
    <submittedName>
        <fullName evidence="1">Uncharacterized protein</fullName>
    </submittedName>
</protein>
<accession>A0A8S5RQ21</accession>
<evidence type="ECO:0000313" key="1">
    <source>
        <dbReference type="EMBL" id="DAE33258.1"/>
    </source>
</evidence>
<organism evidence="1">
    <name type="scientific">virus sp. ctrcb4</name>
    <dbReference type="NCBI Taxonomy" id="2825824"/>
    <lineage>
        <taxon>Viruses</taxon>
    </lineage>
</organism>
<name>A0A8S5RQ21_9VIRU</name>
<proteinExistence type="predicted"/>
<sequence>MPSLFSCFIINFNSFYIINSSHFWVSVPISSASFTWSYRMCF</sequence>